<sequence>SLFTLLSRSARSRIAALVCYLCLQMATRWGIISAGKISSDFVAAVKLLPEGEHTILGVAARSKLLAEEFAKKYNIPLSYGSYEEMLCNPEIEVVYIGVLHPLHYEVAKLSLEHGKSVLCEKPLCMNAKETKQLIELAKKKKLFLMEAVWSRCFPVYEELRKALLSKTIGDVLYVNVQFGAKIEVERIWKKELGGGTVLDIGIYTLQMTTLVLGNSPTKVVAAGHLNDEGVDEAMSCVLSYPGGAAAVLSTHCKVLLPNTACIVGTKGSITIHAPFWAPTKLTRLNESYEVIEEKEFPLPESKHVFNFPNGAGMSYEAAEVRKCLQAGLTECPLITHEDSIVLATLEDEIRKQIGVHYPQDD</sequence>
<evidence type="ECO:0000256" key="2">
    <source>
        <dbReference type="ARBA" id="ARBA00023002"/>
    </source>
</evidence>
<evidence type="ECO:0000256" key="10">
    <source>
        <dbReference type="ARBA" id="ARBA00049233"/>
    </source>
</evidence>
<feature type="domain" description="GFO/IDH/MocA-like oxidoreductase" evidence="12">
    <location>
        <begin position="156"/>
        <end position="269"/>
    </location>
</feature>
<comment type="catalytic activity">
    <reaction evidence="10">
        <text>D-xylose + NADP(+) = D-xylono-1,5-lactone + NADPH + H(+)</text>
        <dbReference type="Rhea" id="RHEA:22000"/>
        <dbReference type="ChEBI" id="CHEBI:15378"/>
        <dbReference type="ChEBI" id="CHEBI:15867"/>
        <dbReference type="ChEBI" id="CHEBI:53455"/>
        <dbReference type="ChEBI" id="CHEBI:57783"/>
        <dbReference type="ChEBI" id="CHEBI:58349"/>
        <dbReference type="EC" id="1.1.1.179"/>
    </reaction>
</comment>
<dbReference type="GO" id="GO:0000166">
    <property type="term" value="F:nucleotide binding"/>
    <property type="evidence" value="ECO:0007669"/>
    <property type="project" value="InterPro"/>
</dbReference>
<dbReference type="Pfam" id="PF01408">
    <property type="entry name" value="GFO_IDH_MocA"/>
    <property type="match status" value="1"/>
</dbReference>
<dbReference type="GO" id="GO:0047115">
    <property type="term" value="F:trans-1,2-dihydrobenzene-1,2-diol dehydrogenase activity"/>
    <property type="evidence" value="ECO:0007669"/>
    <property type="project" value="UniProtKB-EC"/>
</dbReference>
<dbReference type="InterPro" id="IPR036291">
    <property type="entry name" value="NAD(P)-bd_dom_sf"/>
</dbReference>
<dbReference type="PANTHER" id="PTHR22604:SF105">
    <property type="entry name" value="TRANS-1,2-DIHYDROBENZENE-1,2-DIOL DEHYDROGENASE"/>
    <property type="match status" value="1"/>
</dbReference>
<dbReference type="EMBL" id="GECZ01003534">
    <property type="protein sequence ID" value="JAS66235.1"/>
    <property type="molecule type" value="Transcribed_RNA"/>
</dbReference>
<evidence type="ECO:0000259" key="11">
    <source>
        <dbReference type="Pfam" id="PF01408"/>
    </source>
</evidence>
<feature type="non-terminal residue" evidence="13">
    <location>
        <position position="1"/>
    </location>
</feature>
<keyword evidence="2" id="KW-0560">Oxidoreductase</keyword>
<protein>
    <recommendedName>
        <fullName evidence="5">Trans-1,2-dihydrobenzene-1,2-diol dehydrogenase</fullName>
        <ecNumber evidence="4">1.1.1.179</ecNumber>
        <ecNumber evidence="3">1.3.1.20</ecNumber>
    </recommendedName>
    <alternativeName>
        <fullName evidence="8">D-xylose 1-dehydrogenase</fullName>
    </alternativeName>
    <alternativeName>
        <fullName evidence="7">D-xylose-NADP dehydrogenase</fullName>
    </alternativeName>
    <alternativeName>
        <fullName evidence="6">Dimeric dihydrodiol dehydrogenase</fullName>
    </alternativeName>
</protein>
<dbReference type="GO" id="GO:0047837">
    <property type="term" value="F:D-xylose 1-dehydrogenase (NADP+) activity"/>
    <property type="evidence" value="ECO:0007669"/>
    <property type="project" value="UniProtKB-EC"/>
</dbReference>
<dbReference type="InterPro" id="IPR055170">
    <property type="entry name" value="GFO_IDH_MocA-like_dom"/>
</dbReference>
<dbReference type="PANTHER" id="PTHR22604">
    <property type="entry name" value="OXIDOREDUCTASES"/>
    <property type="match status" value="1"/>
</dbReference>
<evidence type="ECO:0000259" key="12">
    <source>
        <dbReference type="Pfam" id="PF22725"/>
    </source>
</evidence>
<dbReference type="EC" id="1.3.1.20" evidence="3"/>
<evidence type="ECO:0000256" key="3">
    <source>
        <dbReference type="ARBA" id="ARBA00038853"/>
    </source>
</evidence>
<name>A0A1B6GV24_9HEMI</name>
<dbReference type="InterPro" id="IPR050984">
    <property type="entry name" value="Gfo/Idh/MocA_domain"/>
</dbReference>
<dbReference type="InterPro" id="IPR000683">
    <property type="entry name" value="Gfo/Idh/MocA-like_OxRdtase_N"/>
</dbReference>
<dbReference type="AlphaFoldDB" id="A0A1B6GV24"/>
<evidence type="ECO:0000256" key="5">
    <source>
        <dbReference type="ARBA" id="ARBA00040603"/>
    </source>
</evidence>
<dbReference type="EC" id="1.1.1.179" evidence="4"/>
<dbReference type="Pfam" id="PF22725">
    <property type="entry name" value="GFO_IDH_MocA_C3"/>
    <property type="match status" value="1"/>
</dbReference>
<comment type="similarity">
    <text evidence="1">Belongs to the Gfo/Idh/MocA family.</text>
</comment>
<feature type="domain" description="Gfo/Idh/MocA-like oxidoreductase N-terminal" evidence="11">
    <location>
        <begin position="28"/>
        <end position="145"/>
    </location>
</feature>
<dbReference type="Gene3D" id="3.40.50.720">
    <property type="entry name" value="NAD(P)-binding Rossmann-like Domain"/>
    <property type="match status" value="1"/>
</dbReference>
<evidence type="ECO:0000256" key="7">
    <source>
        <dbReference type="ARBA" id="ARBA00042988"/>
    </source>
</evidence>
<evidence type="ECO:0000256" key="4">
    <source>
        <dbReference type="ARBA" id="ARBA00038984"/>
    </source>
</evidence>
<evidence type="ECO:0000256" key="1">
    <source>
        <dbReference type="ARBA" id="ARBA00010928"/>
    </source>
</evidence>
<evidence type="ECO:0000256" key="6">
    <source>
        <dbReference type="ARBA" id="ARBA00042926"/>
    </source>
</evidence>
<dbReference type="SUPFAM" id="SSF55347">
    <property type="entry name" value="Glyceraldehyde-3-phosphate dehydrogenase-like, C-terminal domain"/>
    <property type="match status" value="1"/>
</dbReference>
<proteinExistence type="inferred from homology"/>
<dbReference type="Gene3D" id="3.30.360.10">
    <property type="entry name" value="Dihydrodipicolinate Reductase, domain 2"/>
    <property type="match status" value="1"/>
</dbReference>
<evidence type="ECO:0000256" key="8">
    <source>
        <dbReference type="ARBA" id="ARBA00043025"/>
    </source>
</evidence>
<reference evidence="13" key="1">
    <citation type="submission" date="2015-11" db="EMBL/GenBank/DDBJ databases">
        <title>De novo transcriptome assembly of four potential Pierce s Disease insect vectors from Arizona vineyards.</title>
        <authorList>
            <person name="Tassone E.E."/>
        </authorList>
    </citation>
    <scope>NUCLEOTIDE SEQUENCE</scope>
</reference>
<evidence type="ECO:0000256" key="9">
    <source>
        <dbReference type="ARBA" id="ARBA00047423"/>
    </source>
</evidence>
<dbReference type="SUPFAM" id="SSF51735">
    <property type="entry name" value="NAD(P)-binding Rossmann-fold domains"/>
    <property type="match status" value="1"/>
</dbReference>
<comment type="catalytic activity">
    <reaction evidence="9">
        <text>(1R,2R)-1,2-dihydrobenzene-1,2-diol + NADP(+) = catechol + NADPH + H(+)</text>
        <dbReference type="Rhea" id="RHEA:16729"/>
        <dbReference type="ChEBI" id="CHEBI:10702"/>
        <dbReference type="ChEBI" id="CHEBI:15378"/>
        <dbReference type="ChEBI" id="CHEBI:18135"/>
        <dbReference type="ChEBI" id="CHEBI:57783"/>
        <dbReference type="ChEBI" id="CHEBI:58349"/>
        <dbReference type="EC" id="1.3.1.20"/>
    </reaction>
</comment>
<gene>
    <name evidence="13" type="ORF">g.15234</name>
</gene>
<evidence type="ECO:0000313" key="13">
    <source>
        <dbReference type="EMBL" id="JAS66235.1"/>
    </source>
</evidence>
<organism evidence="13">
    <name type="scientific">Cuerna arida</name>
    <dbReference type="NCBI Taxonomy" id="1464854"/>
    <lineage>
        <taxon>Eukaryota</taxon>
        <taxon>Metazoa</taxon>
        <taxon>Ecdysozoa</taxon>
        <taxon>Arthropoda</taxon>
        <taxon>Hexapoda</taxon>
        <taxon>Insecta</taxon>
        <taxon>Pterygota</taxon>
        <taxon>Neoptera</taxon>
        <taxon>Paraneoptera</taxon>
        <taxon>Hemiptera</taxon>
        <taxon>Auchenorrhyncha</taxon>
        <taxon>Membracoidea</taxon>
        <taxon>Cicadellidae</taxon>
        <taxon>Cicadellinae</taxon>
        <taxon>Proconiini</taxon>
        <taxon>Cuerna</taxon>
    </lineage>
</organism>
<accession>A0A1B6GV24</accession>